<dbReference type="RefSeq" id="WP_184869849.1">
    <property type="nucleotide sequence ID" value="NZ_BAAAWY010000043.1"/>
</dbReference>
<dbReference type="InterPro" id="IPR049240">
    <property type="entry name" value="DUF6875"/>
</dbReference>
<comment type="caution">
    <text evidence="2">The sequence shown here is derived from an EMBL/GenBank/DDBJ whole genome shotgun (WGS) entry which is preliminary data.</text>
</comment>
<sequence length="214" mass="24122">MTTPPQVDARVLFWSAAEVDAGDVPDEHRPYVQEILAWARRYLVSPHPELGRNGPVCPYTQPSLHKGLFHLAALSGDGDVNEAVESLRSWYERIGSTMSGSDRELLTVLLVLPHLDYTDASGLDELQRVAKDKFVEDGLMIGQFHPVCDAPGLWNPEFKALRAPVPLLAIRKLVVFDLPFLVEHRAHAESYIRRFAPEIPPRIRKQLAQRMTAR</sequence>
<proteinExistence type="predicted"/>
<gene>
    <name evidence="2" type="ORF">BJ998_008617</name>
</gene>
<organism evidence="2 3">
    <name type="scientific">Kutzneria kofuensis</name>
    <dbReference type="NCBI Taxonomy" id="103725"/>
    <lineage>
        <taxon>Bacteria</taxon>
        <taxon>Bacillati</taxon>
        <taxon>Actinomycetota</taxon>
        <taxon>Actinomycetes</taxon>
        <taxon>Pseudonocardiales</taxon>
        <taxon>Pseudonocardiaceae</taxon>
        <taxon>Kutzneria</taxon>
    </lineage>
</organism>
<keyword evidence="3" id="KW-1185">Reference proteome</keyword>
<dbReference type="Proteomes" id="UP000585638">
    <property type="component" value="Unassembled WGS sequence"/>
</dbReference>
<accession>A0A7W9KRF1</accession>
<evidence type="ECO:0000313" key="3">
    <source>
        <dbReference type="Proteomes" id="UP000585638"/>
    </source>
</evidence>
<dbReference type="EMBL" id="JACHIR010000003">
    <property type="protein sequence ID" value="MBB5897358.1"/>
    <property type="molecule type" value="Genomic_DNA"/>
</dbReference>
<evidence type="ECO:0000313" key="2">
    <source>
        <dbReference type="EMBL" id="MBB5897358.1"/>
    </source>
</evidence>
<feature type="domain" description="DUF6875" evidence="1">
    <location>
        <begin position="33"/>
        <end position="205"/>
    </location>
</feature>
<evidence type="ECO:0000259" key="1">
    <source>
        <dbReference type="Pfam" id="PF21780"/>
    </source>
</evidence>
<reference evidence="2 3" key="1">
    <citation type="submission" date="2020-08" db="EMBL/GenBank/DDBJ databases">
        <title>Sequencing the genomes of 1000 actinobacteria strains.</title>
        <authorList>
            <person name="Klenk H.-P."/>
        </authorList>
    </citation>
    <scope>NUCLEOTIDE SEQUENCE [LARGE SCALE GENOMIC DNA]</scope>
    <source>
        <strain evidence="2 3">DSM 43851</strain>
    </source>
</reference>
<protein>
    <recommendedName>
        <fullName evidence="1">DUF6875 domain-containing protein</fullName>
    </recommendedName>
</protein>
<name>A0A7W9KRF1_9PSEU</name>
<dbReference type="AlphaFoldDB" id="A0A7W9KRF1"/>
<dbReference type="Pfam" id="PF21780">
    <property type="entry name" value="DUF6875"/>
    <property type="match status" value="1"/>
</dbReference>